<proteinExistence type="predicted"/>
<accession>A0A377XWB2</accession>
<dbReference type="PIRSF" id="PIRSF007056">
    <property type="entry name" value="UCP007056"/>
    <property type="match status" value="1"/>
</dbReference>
<dbReference type="AlphaFoldDB" id="A0A377XWB2"/>
<organism evidence="1 2">
    <name type="scientific">Klebsiella pneumoniae</name>
    <dbReference type="NCBI Taxonomy" id="573"/>
    <lineage>
        <taxon>Bacteria</taxon>
        <taxon>Pseudomonadati</taxon>
        <taxon>Pseudomonadota</taxon>
        <taxon>Gammaproteobacteria</taxon>
        <taxon>Enterobacterales</taxon>
        <taxon>Enterobacteriaceae</taxon>
        <taxon>Klebsiella/Raoultella group</taxon>
        <taxon>Klebsiella</taxon>
        <taxon>Klebsiella pneumoniae complex</taxon>
    </lineage>
</organism>
<evidence type="ECO:0000313" key="2">
    <source>
        <dbReference type="Proteomes" id="UP000254103"/>
    </source>
</evidence>
<name>A0A377XWB2_KLEPN</name>
<dbReference type="InterPro" id="IPR027417">
    <property type="entry name" value="P-loop_NTPase"/>
</dbReference>
<dbReference type="EMBL" id="UGLJ01000002">
    <property type="protein sequence ID" value="STT92829.1"/>
    <property type="molecule type" value="Genomic_DNA"/>
</dbReference>
<dbReference type="Gene3D" id="3.30.420.240">
    <property type="match status" value="1"/>
</dbReference>
<dbReference type="Proteomes" id="UP000254103">
    <property type="component" value="Unassembled WGS sequence"/>
</dbReference>
<evidence type="ECO:0000313" key="1">
    <source>
        <dbReference type="EMBL" id="STT92829.1"/>
    </source>
</evidence>
<dbReference type="InterPro" id="IPR012036">
    <property type="entry name" value="Phage_Mu_Gp28"/>
</dbReference>
<protein>
    <submittedName>
        <fullName evidence="1">Phage terminase</fullName>
    </submittedName>
</protein>
<sequence>MSACWGSSDETIRSTIRTVEWDELPARAREIPFGFNPFADGVLMAHQVECLKYDVSILAIPKGRRTGITFAWGLNSTLIAGAQKAAGGDNVYYIGDTKEKGLEFIGYVAKFARVIAAQQAQDVSAIEEFLFEDQDEQGNTRMIAAYRVRFASGFQVAALSSRPANIRGLQGVVVIDEAAFHQDVQGVLDAATALLIWGGRIVIISSHNGKNNPFCQFCNDIEAGRYGNDAAVFTVTFDDAVANGLFERVCAMKGEAATVEGKKTWYNRIRNAYGPRKAAMREELDAIPRDGNGICIPGVWIERAMPEERPVIRLALDDDFIHMTEAERASWGNDWIDRELRPVMAETLNPELRHVFGMDFARHRHFSSIVPMAIMQNLCRDVPFLLELNNVPSALQQQILFWIIEHLPRQSGGAMDATGPGMVLAEYTADRYGRPRIAEITLNRKWYGFWMPKFTGLFEDSMIILPRDENTAQDLRAVENIDGVPMVASLEKKDLKDPELVRHGDTAIAGCLANYAALNLATEIAFESTGERDIFRVLSGLGDSSSAGEFTDTGFGTVRGINDFGGFL</sequence>
<gene>
    <name evidence="1" type="ORF">NCTC5052_01213</name>
</gene>
<reference evidence="1 2" key="1">
    <citation type="submission" date="2018-06" db="EMBL/GenBank/DDBJ databases">
        <authorList>
            <consortium name="Pathogen Informatics"/>
            <person name="Doyle S."/>
        </authorList>
    </citation>
    <scope>NUCLEOTIDE SEQUENCE [LARGE SCALE GENOMIC DNA]</scope>
    <source>
        <strain evidence="1 2">NCTC5052</strain>
    </source>
</reference>
<dbReference type="Gene3D" id="3.40.50.300">
    <property type="entry name" value="P-loop containing nucleotide triphosphate hydrolases"/>
    <property type="match status" value="1"/>
</dbReference>